<protein>
    <recommendedName>
        <fullName evidence="12">Dyp-type peroxidase family protein</fullName>
    </recommendedName>
</protein>
<dbReference type="InterPro" id="IPR048327">
    <property type="entry name" value="Dyp_perox_N"/>
</dbReference>
<evidence type="ECO:0000259" key="9">
    <source>
        <dbReference type="Pfam" id="PF20628"/>
    </source>
</evidence>
<dbReference type="NCBIfam" id="TIGR01413">
    <property type="entry name" value="Dyp_perox_fam"/>
    <property type="match status" value="1"/>
</dbReference>
<dbReference type="SUPFAM" id="SSF54909">
    <property type="entry name" value="Dimeric alpha+beta barrel"/>
    <property type="match status" value="1"/>
</dbReference>
<comment type="similarity">
    <text evidence="6">Belongs to the DyP-type peroxidase family.</text>
</comment>
<dbReference type="GO" id="GO:0004601">
    <property type="term" value="F:peroxidase activity"/>
    <property type="evidence" value="ECO:0000318"/>
    <property type="project" value="GO_Central"/>
</dbReference>
<evidence type="ECO:0000256" key="3">
    <source>
        <dbReference type="ARBA" id="ARBA00022723"/>
    </source>
</evidence>
<dbReference type="OrthoDB" id="76259at2759"/>
<dbReference type="GO" id="GO:0020037">
    <property type="term" value="F:heme binding"/>
    <property type="evidence" value="ECO:0000318"/>
    <property type="project" value="GO_Central"/>
</dbReference>
<dbReference type="VEuPathDB" id="AmoebaDB:DICPUDRAFT_35644"/>
<accession>F0ZPN1</accession>
<evidence type="ECO:0000256" key="5">
    <source>
        <dbReference type="ARBA" id="ARBA00023004"/>
    </source>
</evidence>
<keyword evidence="2" id="KW-0575">Peroxidase</keyword>
<keyword evidence="11" id="KW-1185">Reference proteome</keyword>
<evidence type="ECO:0000313" key="11">
    <source>
        <dbReference type="Proteomes" id="UP000001064"/>
    </source>
</evidence>
<dbReference type="KEGG" id="dpp:DICPUDRAFT_35644"/>
<dbReference type="RefSeq" id="XP_003289375.1">
    <property type="nucleotide sequence ID" value="XM_003289327.1"/>
</dbReference>
<dbReference type="InterPro" id="IPR011008">
    <property type="entry name" value="Dimeric_a/b-barrel"/>
</dbReference>
<keyword evidence="5" id="KW-0408">Iron</keyword>
<evidence type="ECO:0000256" key="6">
    <source>
        <dbReference type="ARBA" id="ARBA00025737"/>
    </source>
</evidence>
<dbReference type="PROSITE" id="PS51404">
    <property type="entry name" value="DYP_PEROXIDASE"/>
    <property type="match status" value="1"/>
</dbReference>
<comment type="cofactor">
    <cofactor evidence="1">
        <name>heme b</name>
        <dbReference type="ChEBI" id="CHEBI:60344"/>
    </cofactor>
</comment>
<dbReference type="Pfam" id="PF20628">
    <property type="entry name" value="Dyp_perox_C"/>
    <property type="match status" value="1"/>
</dbReference>
<dbReference type="EMBL" id="GL871112">
    <property type="protein sequence ID" value="EGC34082.1"/>
    <property type="molecule type" value="Genomic_DNA"/>
</dbReference>
<dbReference type="PANTHER" id="PTHR30521">
    <property type="entry name" value="DEFERROCHELATASE/PEROXIDASE"/>
    <property type="match status" value="1"/>
</dbReference>
<dbReference type="InParanoid" id="F0ZPN1"/>
<dbReference type="PANTHER" id="PTHR30521:SF0">
    <property type="entry name" value="DYP-TYPE PEROXIDASE FAMILY PROTEIN"/>
    <property type="match status" value="1"/>
</dbReference>
<dbReference type="GO" id="GO:0005829">
    <property type="term" value="C:cytosol"/>
    <property type="evidence" value="ECO:0000318"/>
    <property type="project" value="GO_Central"/>
</dbReference>
<evidence type="ECO:0000313" key="10">
    <source>
        <dbReference type="EMBL" id="EGC34082.1"/>
    </source>
</evidence>
<feature type="domain" description="Dyp-type peroxidase C-terminal" evidence="9">
    <location>
        <begin position="135"/>
        <end position="297"/>
    </location>
</feature>
<dbReference type="STRING" id="5786.F0ZPN1"/>
<feature type="region of interest" description="Disordered" evidence="7">
    <location>
        <begin position="191"/>
        <end position="222"/>
    </location>
</feature>
<name>F0ZPN1_DICPU</name>
<dbReference type="GO" id="GO:0046872">
    <property type="term" value="F:metal ion binding"/>
    <property type="evidence" value="ECO:0007669"/>
    <property type="project" value="UniProtKB-KW"/>
</dbReference>
<organism evidence="10 11">
    <name type="scientific">Dictyostelium purpureum</name>
    <name type="common">Slime mold</name>
    <dbReference type="NCBI Taxonomy" id="5786"/>
    <lineage>
        <taxon>Eukaryota</taxon>
        <taxon>Amoebozoa</taxon>
        <taxon>Evosea</taxon>
        <taxon>Eumycetozoa</taxon>
        <taxon>Dictyostelia</taxon>
        <taxon>Dictyosteliales</taxon>
        <taxon>Dictyosteliaceae</taxon>
        <taxon>Dictyostelium</taxon>
    </lineage>
</organism>
<reference evidence="11" key="1">
    <citation type="journal article" date="2011" name="Genome Biol.">
        <title>Comparative genomics of the social amoebae Dictyostelium discoideum and Dictyostelium purpureum.</title>
        <authorList>
            <consortium name="US DOE Joint Genome Institute (JGI-PGF)"/>
            <person name="Sucgang R."/>
            <person name="Kuo A."/>
            <person name="Tian X."/>
            <person name="Salerno W."/>
            <person name="Parikh A."/>
            <person name="Feasley C.L."/>
            <person name="Dalin E."/>
            <person name="Tu H."/>
            <person name="Huang E."/>
            <person name="Barry K."/>
            <person name="Lindquist E."/>
            <person name="Shapiro H."/>
            <person name="Bruce D."/>
            <person name="Schmutz J."/>
            <person name="Salamov A."/>
            <person name="Fey P."/>
            <person name="Gaudet P."/>
            <person name="Anjard C."/>
            <person name="Babu M.M."/>
            <person name="Basu S."/>
            <person name="Bushmanova Y."/>
            <person name="van der Wel H."/>
            <person name="Katoh-Kurasawa M."/>
            <person name="Dinh C."/>
            <person name="Coutinho P.M."/>
            <person name="Saito T."/>
            <person name="Elias M."/>
            <person name="Schaap P."/>
            <person name="Kay R.R."/>
            <person name="Henrissat B."/>
            <person name="Eichinger L."/>
            <person name="Rivero F."/>
            <person name="Putnam N.H."/>
            <person name="West C.M."/>
            <person name="Loomis W.F."/>
            <person name="Chisholm R.L."/>
            <person name="Shaulsky G."/>
            <person name="Strassmann J.E."/>
            <person name="Queller D.C."/>
            <person name="Kuspa A."/>
            <person name="Grigoriev I.V."/>
        </authorList>
    </citation>
    <scope>NUCLEOTIDE SEQUENCE [LARGE SCALE GENOMIC DNA]</scope>
    <source>
        <strain evidence="11">QSDP1</strain>
    </source>
</reference>
<sequence length="303" mass="34777">MAQSTILPMHCKYAIYMEGNLSFKEENDMIQFKSAIKKFQIEVDEIQKKYPDAKLGGALAFGSDIWPKITTISKPPELKSINTLKYLPNTTQRDMLCHILTDHFDVAFMLAQDTLKNFGHTFKITQEVHGFRRVEERGLDGFVDGTENPEGDELRTKFGLVPAGQPHEFGSYVFTQRWEHHLENWDNKSTKYQEDTIGRTKKESEEIPEDKRPEDSHVSRTDLNEDGVDLKIIRQSLPYGTASTLQPHGLFFIAYATRLHNIEKQLESMFGKLDGKKDRVLAFTTPVSGSYYFAPSKMELMNL</sequence>
<dbReference type="FunCoup" id="F0ZPN1">
    <property type="interactions" value="7"/>
</dbReference>
<keyword evidence="4" id="KW-0560">Oxidoreductase</keyword>
<gene>
    <name evidence="10" type="ORF">DICPUDRAFT_35644</name>
</gene>
<dbReference type="eggNOG" id="ENOG502S5DN">
    <property type="taxonomic scope" value="Eukaryota"/>
</dbReference>
<evidence type="ECO:0000256" key="7">
    <source>
        <dbReference type="SAM" id="MobiDB-lite"/>
    </source>
</evidence>
<keyword evidence="3" id="KW-0479">Metal-binding</keyword>
<dbReference type="OMA" id="QQEAIIG"/>
<dbReference type="InterPro" id="IPR006314">
    <property type="entry name" value="Dyp_peroxidase"/>
</dbReference>
<evidence type="ECO:0000256" key="2">
    <source>
        <dbReference type="ARBA" id="ARBA00022559"/>
    </source>
</evidence>
<dbReference type="InterPro" id="IPR048328">
    <property type="entry name" value="Dyp_perox_C"/>
</dbReference>
<dbReference type="AlphaFoldDB" id="F0ZPN1"/>
<dbReference type="GeneID" id="10502337"/>
<evidence type="ECO:0000259" key="8">
    <source>
        <dbReference type="Pfam" id="PF04261"/>
    </source>
</evidence>
<evidence type="ECO:0000256" key="1">
    <source>
        <dbReference type="ARBA" id="ARBA00001970"/>
    </source>
</evidence>
<evidence type="ECO:0008006" key="12">
    <source>
        <dbReference type="Google" id="ProtNLM"/>
    </source>
</evidence>
<evidence type="ECO:0000256" key="4">
    <source>
        <dbReference type="ARBA" id="ARBA00023002"/>
    </source>
</evidence>
<dbReference type="Pfam" id="PF04261">
    <property type="entry name" value="Dyp_perox_N"/>
    <property type="match status" value="1"/>
</dbReference>
<feature type="domain" description="Dyp-type peroxidase N-terminal" evidence="8">
    <location>
        <begin position="3"/>
        <end position="132"/>
    </location>
</feature>
<dbReference type="Proteomes" id="UP000001064">
    <property type="component" value="Unassembled WGS sequence"/>
</dbReference>
<proteinExistence type="inferred from homology"/>